<accession>A0A8E7P3Z7</accession>
<reference evidence="1" key="2">
    <citation type="submission" date="2021-05" db="EMBL/GenBank/DDBJ databases">
        <title>Whole genome PacBio Sequel sequence of Salmonella enterica subsp. enterica.</title>
        <authorList>
            <person name="Hoffmann M."/>
            <person name="Balkey M."/>
            <person name="Luo Y."/>
        </authorList>
    </citation>
    <scope>NUCLEOTIDE SEQUENCE</scope>
    <source>
        <strain evidence="1">CFSAN008798</strain>
    </source>
</reference>
<dbReference type="AlphaFoldDB" id="A0A8E7P3Z7"/>
<dbReference type="EMBL" id="CP075048">
    <property type="protein sequence ID" value="QVY42028.1"/>
    <property type="molecule type" value="Genomic_DNA"/>
</dbReference>
<name>A0A8E7P3Z7_SALMU</name>
<dbReference type="SUPFAM" id="SSF52540">
    <property type="entry name" value="P-loop containing nucleoside triphosphate hydrolases"/>
    <property type="match status" value="1"/>
</dbReference>
<sequence>MKINKLKLSIDTNSGDYGFNCSFTDGLNIIKGNNSSGKSTLIQAIFYVFGMEELLGGEGASTMPYALRDHIVDSQLAGSRKIPIIKSSVYVEVSNGKRTITINRAIRSAEYDTKLVKVIDGPYLSKPSDKYSVEYTYLHDKGSAQNRKTGFFRYLEDFLGFKLPLVPDNKGGESKLYLQTIFAALFIEQKRGWTDYIANIPYYAIRNVKKRVIEFLLDCDTFANERAINTIQSEISGLQNEWSELKTEIRLISEKNTLVVDGIDERATVDFDKDLVNIKYFKDDHLIDINNKLIELNNQIENVERAVKPKTELLINSLENEQSELARLLSIQDVLYRDILNEKSNISQYELNKTQILEDLNNNKIAKKLKDFGAESNISIAKDICPTCHSPIKDSLLIMDDALEPMSITENIAYLESQLRMVKKYIDGSYHIISQRERELKSVREEIIRVRGVILSSKIDINNSDSISEKDIRLKIQAEEKLQSLTHDMEAISGLLEKMTVVSQVYKNKVCEMSKLPKTTYTSNDIKKIKELNSSFKKLASDFGYRSAPVSDVEINYETLSPFLAGLELREIKTKEKIDLKTDSSASDFVRLIWSYLISVFMVSRDNYGNHPGVIIFDEPAQHSMGTNGFNKLLRTLASQPSLQSIVAASFDESEEVFTESTKDVNFNLIELGAKLIIAIES</sequence>
<dbReference type="InterPro" id="IPR027417">
    <property type="entry name" value="P-loop_NTPase"/>
</dbReference>
<proteinExistence type="predicted"/>
<protein>
    <submittedName>
        <fullName evidence="1">Uncharacterized protein</fullName>
    </submittedName>
</protein>
<evidence type="ECO:0000313" key="1">
    <source>
        <dbReference type="EMBL" id="QVY42028.1"/>
    </source>
</evidence>
<dbReference type="Gene3D" id="3.40.50.300">
    <property type="entry name" value="P-loop containing nucleotide triphosphate hydrolases"/>
    <property type="match status" value="1"/>
</dbReference>
<gene>
    <name evidence="1" type="ORF">B6J96_11500</name>
</gene>
<reference evidence="1" key="1">
    <citation type="submission" date="2018-07" db="EMBL/GenBank/DDBJ databases">
        <authorList>
            <consortium name="GenomeTrakr network: Whole genome sequencing for foodborne pathogen traceback"/>
        </authorList>
    </citation>
    <scope>NUCLEOTIDE SEQUENCE</scope>
    <source>
        <strain evidence="1">CFSAN008798</strain>
    </source>
</reference>
<organism evidence="1">
    <name type="scientific">Salmonella muenchen</name>
    <dbReference type="NCBI Taxonomy" id="596"/>
    <lineage>
        <taxon>Bacteria</taxon>
        <taxon>Pseudomonadati</taxon>
        <taxon>Pseudomonadota</taxon>
        <taxon>Gammaproteobacteria</taxon>
        <taxon>Enterobacterales</taxon>
        <taxon>Enterobacteriaceae</taxon>
        <taxon>Salmonella</taxon>
    </lineage>
</organism>